<dbReference type="SUPFAM" id="SSF53448">
    <property type="entry name" value="Nucleotide-diphospho-sugar transferases"/>
    <property type="match status" value="1"/>
</dbReference>
<feature type="domain" description="Nucleotidyl transferase" evidence="7">
    <location>
        <begin position="5"/>
        <end position="266"/>
    </location>
</feature>
<gene>
    <name evidence="8" type="primary">galU</name>
    <name evidence="8" type="ORF">FZD51_00420</name>
</gene>
<evidence type="ECO:0000256" key="4">
    <source>
        <dbReference type="ARBA" id="ARBA00022695"/>
    </source>
</evidence>
<dbReference type="InterPro" id="IPR029044">
    <property type="entry name" value="Nucleotide-diphossugar_trans"/>
</dbReference>
<keyword evidence="3 6" id="KW-0808">Transferase</keyword>
<evidence type="ECO:0000313" key="9">
    <source>
        <dbReference type="Proteomes" id="UP000322139"/>
    </source>
</evidence>
<dbReference type="Pfam" id="PF00483">
    <property type="entry name" value="NTP_transferase"/>
    <property type="match status" value="1"/>
</dbReference>
<dbReference type="RefSeq" id="WP_148972942.1">
    <property type="nucleotide sequence ID" value="NZ_VTER01000001.1"/>
</dbReference>
<dbReference type="Gene3D" id="3.90.550.10">
    <property type="entry name" value="Spore Coat Polysaccharide Biosynthesis Protein SpsA, Chain A"/>
    <property type="match status" value="1"/>
</dbReference>
<dbReference type="InterPro" id="IPR005835">
    <property type="entry name" value="NTP_transferase_dom"/>
</dbReference>
<dbReference type="AlphaFoldDB" id="A0A5D4RR11"/>
<accession>A0A5D4RR11</accession>
<evidence type="ECO:0000313" key="8">
    <source>
        <dbReference type="EMBL" id="TYS51952.1"/>
    </source>
</evidence>
<comment type="similarity">
    <text evidence="1 6">Belongs to the UDPGP type 2 family.</text>
</comment>
<evidence type="ECO:0000256" key="5">
    <source>
        <dbReference type="ARBA" id="ARBA00048128"/>
    </source>
</evidence>
<dbReference type="PANTHER" id="PTHR43197">
    <property type="entry name" value="UTP--GLUCOSE-1-PHOSPHATE URIDYLYLTRANSFERASE"/>
    <property type="match status" value="1"/>
</dbReference>
<keyword evidence="4 6" id="KW-0548">Nucleotidyltransferase</keyword>
<dbReference type="GO" id="GO:0006011">
    <property type="term" value="P:UDP-alpha-D-glucose metabolic process"/>
    <property type="evidence" value="ECO:0007669"/>
    <property type="project" value="InterPro"/>
</dbReference>
<dbReference type="Proteomes" id="UP000322139">
    <property type="component" value="Unassembled WGS sequence"/>
</dbReference>
<dbReference type="PANTHER" id="PTHR43197:SF1">
    <property type="entry name" value="UTP--GLUCOSE-1-PHOSPHATE URIDYLYLTRANSFERASE"/>
    <property type="match status" value="1"/>
</dbReference>
<evidence type="ECO:0000259" key="7">
    <source>
        <dbReference type="Pfam" id="PF00483"/>
    </source>
</evidence>
<dbReference type="EC" id="2.7.7.9" evidence="2 6"/>
<evidence type="ECO:0000256" key="1">
    <source>
        <dbReference type="ARBA" id="ARBA00006890"/>
    </source>
</evidence>
<sequence length="294" mass="32844">MKIRKAIIPAAGLGTRFLPATKALPKEMLPIVDKPAIQYIVEEAVLSGIEDIIIISGRSKRSIEDHFDKSYELEETLYKKNKHSLLKEVQSISQLANIHYIRQKEPKGLGDAIYCARSFVNNEPFAVLLGDDIVKSRIPCLRQLIDVFDLHHCSVAGVQQVAEEDVSKYGIIKPKNKSLEQDVFSIEALVEKPKKELAPSRLAIMGRYILTPGIFNILKDLPPGSGGEIQLTDALNILNKSETVLACGFQGQRYDIGTKAGFIRATIDFALEREDLKDEISSYLRKLSLEDQSH</sequence>
<reference evidence="8 9" key="1">
    <citation type="submission" date="2019-08" db="EMBL/GenBank/DDBJ databases">
        <title>Bacillus genomes from the desert of Cuatro Cienegas, Coahuila.</title>
        <authorList>
            <person name="Olmedo-Alvarez G."/>
        </authorList>
    </citation>
    <scope>NUCLEOTIDE SEQUENCE [LARGE SCALE GENOMIC DNA]</scope>
    <source>
        <strain evidence="8 9">CH446_14T</strain>
    </source>
</reference>
<dbReference type="GO" id="GO:0003983">
    <property type="term" value="F:UTP:glucose-1-phosphate uridylyltransferase activity"/>
    <property type="evidence" value="ECO:0007669"/>
    <property type="project" value="UniProtKB-EC"/>
</dbReference>
<organism evidence="8 9">
    <name type="scientific">Bacillus infantis</name>
    <dbReference type="NCBI Taxonomy" id="324767"/>
    <lineage>
        <taxon>Bacteria</taxon>
        <taxon>Bacillati</taxon>
        <taxon>Bacillota</taxon>
        <taxon>Bacilli</taxon>
        <taxon>Bacillales</taxon>
        <taxon>Bacillaceae</taxon>
        <taxon>Bacillus</taxon>
    </lineage>
</organism>
<dbReference type="InterPro" id="IPR005771">
    <property type="entry name" value="GalU_uridylyltTrfase_bac/arc"/>
</dbReference>
<evidence type="ECO:0000256" key="2">
    <source>
        <dbReference type="ARBA" id="ARBA00012415"/>
    </source>
</evidence>
<protein>
    <recommendedName>
        <fullName evidence="2 6">UTP--glucose-1-phosphate uridylyltransferase</fullName>
        <ecNumber evidence="2 6">2.7.7.9</ecNumber>
    </recommendedName>
    <alternativeName>
        <fullName evidence="6">UDP-glucose pyrophosphorylase</fullName>
    </alternativeName>
</protein>
<evidence type="ECO:0000256" key="3">
    <source>
        <dbReference type="ARBA" id="ARBA00022679"/>
    </source>
</evidence>
<dbReference type="CDD" id="cd02541">
    <property type="entry name" value="UGPase_prokaryotic"/>
    <property type="match status" value="1"/>
</dbReference>
<evidence type="ECO:0000256" key="6">
    <source>
        <dbReference type="RuleBase" id="RU361259"/>
    </source>
</evidence>
<comment type="catalytic activity">
    <reaction evidence="5 6">
        <text>alpha-D-glucose 1-phosphate + UTP + H(+) = UDP-alpha-D-glucose + diphosphate</text>
        <dbReference type="Rhea" id="RHEA:19889"/>
        <dbReference type="ChEBI" id="CHEBI:15378"/>
        <dbReference type="ChEBI" id="CHEBI:33019"/>
        <dbReference type="ChEBI" id="CHEBI:46398"/>
        <dbReference type="ChEBI" id="CHEBI:58601"/>
        <dbReference type="ChEBI" id="CHEBI:58885"/>
        <dbReference type="EC" id="2.7.7.9"/>
    </reaction>
</comment>
<dbReference type="NCBIfam" id="TIGR01099">
    <property type="entry name" value="galU"/>
    <property type="match status" value="1"/>
</dbReference>
<name>A0A5D4RR11_9BACI</name>
<dbReference type="EMBL" id="VTER01000001">
    <property type="protein sequence ID" value="TYS51952.1"/>
    <property type="molecule type" value="Genomic_DNA"/>
</dbReference>
<proteinExistence type="inferred from homology"/>
<comment type="caution">
    <text evidence="8">The sequence shown here is derived from an EMBL/GenBank/DDBJ whole genome shotgun (WGS) entry which is preliminary data.</text>
</comment>